<feature type="compositionally biased region" description="Basic and acidic residues" evidence="1">
    <location>
        <begin position="142"/>
        <end position="155"/>
    </location>
</feature>
<evidence type="ECO:0000313" key="2">
    <source>
        <dbReference type="EMBL" id="MCP2333008.1"/>
    </source>
</evidence>
<evidence type="ECO:0000313" key="3">
    <source>
        <dbReference type="Proteomes" id="UP000791080"/>
    </source>
</evidence>
<evidence type="ECO:0000256" key="1">
    <source>
        <dbReference type="SAM" id="MobiDB-lite"/>
    </source>
</evidence>
<evidence type="ECO:0008006" key="4">
    <source>
        <dbReference type="Google" id="ProtNLM"/>
    </source>
</evidence>
<organism evidence="2 3">
    <name type="scientific">Actinoalloteichus caeruleus DSM 43889</name>
    <dbReference type="NCBI Taxonomy" id="1120930"/>
    <lineage>
        <taxon>Bacteria</taxon>
        <taxon>Bacillati</taxon>
        <taxon>Actinomycetota</taxon>
        <taxon>Actinomycetes</taxon>
        <taxon>Pseudonocardiales</taxon>
        <taxon>Pseudonocardiaceae</taxon>
        <taxon>Actinoalloteichus</taxon>
        <taxon>Actinoalloteichus cyanogriseus</taxon>
    </lineage>
</organism>
<feature type="region of interest" description="Disordered" evidence="1">
    <location>
        <begin position="142"/>
        <end position="163"/>
    </location>
</feature>
<feature type="region of interest" description="Disordered" evidence="1">
    <location>
        <begin position="317"/>
        <end position="347"/>
    </location>
</feature>
<feature type="region of interest" description="Disordered" evidence="1">
    <location>
        <begin position="206"/>
        <end position="265"/>
    </location>
</feature>
<reference evidence="2 3" key="1">
    <citation type="submission" date="2022-06" db="EMBL/GenBank/DDBJ databases">
        <title>Genomic Encyclopedia of Type Strains, Phase I: the one thousand microbial genomes (KMG-I) project.</title>
        <authorList>
            <person name="Kyrpides N."/>
        </authorList>
    </citation>
    <scope>NUCLEOTIDE SEQUENCE [LARGE SCALE GENOMIC DNA]</scope>
    <source>
        <strain evidence="2 3">DSM 43889</strain>
    </source>
</reference>
<name>A0ABT1JKG9_ACTCY</name>
<accession>A0ABT1JKG9</accession>
<dbReference type="EMBL" id="AUBJ02000001">
    <property type="protein sequence ID" value="MCP2333008.1"/>
    <property type="molecule type" value="Genomic_DNA"/>
</dbReference>
<protein>
    <recommendedName>
        <fullName evidence="4">Basic proline-rich protein</fullName>
    </recommendedName>
</protein>
<keyword evidence="3" id="KW-1185">Reference proteome</keyword>
<dbReference type="Proteomes" id="UP000791080">
    <property type="component" value="Unassembled WGS sequence"/>
</dbReference>
<feature type="compositionally biased region" description="Gly residues" evidence="1">
    <location>
        <begin position="325"/>
        <end position="336"/>
    </location>
</feature>
<feature type="region of interest" description="Disordered" evidence="1">
    <location>
        <begin position="1"/>
        <end position="68"/>
    </location>
</feature>
<comment type="caution">
    <text evidence="2">The sequence shown here is derived from an EMBL/GenBank/DDBJ whole genome shotgun (WGS) entry which is preliminary data.</text>
</comment>
<gene>
    <name evidence="2" type="ORF">G443_003278</name>
</gene>
<sequence>MIPIPAGPESDALGARLRRPVGRRGSAAPGRASLPPATHGARRSVVDGPGDRRWARLGAVPPPSPNSPLEPAALRPMRSPWCQAAHPPALVETRVMPLHVGRGRGGGVPGGAGEASWAASPRVGRAVRWWWSSRVPPHARCRVEGSRRRSSREPPGHQVLQASPWPRTTWSRLLGRLRSEPQRRLFPAPAVSPRIRAGPPGLVEVAEGWVPPPAGRRHVDDGSRRSGGSGAPVGRSRSRLPDRRAPRLRRRSPGAARRRSRRDCPNTRCCREQRVPAVGGRHCYQAVRARDGGARRRTAPPVGGYPALAGVPGCRRPGAASTGGRAAGGLGGPGVDRGGRTVPWAGPAAGAAGFERLLRRRRAESAVPRRVAGGAGPAR</sequence>
<feature type="compositionally biased region" description="Basic residues" evidence="1">
    <location>
        <begin position="246"/>
        <end position="261"/>
    </location>
</feature>
<proteinExistence type="predicted"/>